<dbReference type="Proteomes" id="UP001480082">
    <property type="component" value="Unassembled WGS sequence"/>
</dbReference>
<evidence type="ECO:0000313" key="1">
    <source>
        <dbReference type="EMBL" id="MER9287809.1"/>
    </source>
</evidence>
<name>A0ACC6T7C6_9HYPH</name>
<reference evidence="1 2" key="1">
    <citation type="journal article" date="2024" name="Proc. Natl. Acad. Sci. U.S.A.">
        <title>The evolutionary genomics of adaptation to stress in wild rhizobium bacteria.</title>
        <authorList>
            <person name="Kehlet-Delgado H."/>
            <person name="Montoya A.P."/>
            <person name="Jensen K.T."/>
            <person name="Wendlandt C.E."/>
            <person name="Dexheimer C."/>
            <person name="Roberts M."/>
            <person name="Torres Martinez L."/>
            <person name="Friesen M.L."/>
            <person name="Griffitts J.S."/>
            <person name="Porter S.S."/>
        </authorList>
    </citation>
    <scope>NUCLEOTIDE SEQUENCE [LARGE SCALE GENOMIC DNA]</scope>
    <source>
        <strain evidence="1 2">M0468</strain>
    </source>
</reference>
<proteinExistence type="predicted"/>
<evidence type="ECO:0000313" key="2">
    <source>
        <dbReference type="Proteomes" id="UP001480082"/>
    </source>
</evidence>
<protein>
    <submittedName>
        <fullName evidence="1">Uncharacterized protein</fullName>
    </submittedName>
</protein>
<comment type="caution">
    <text evidence="1">The sequence shown here is derived from an EMBL/GenBank/DDBJ whole genome shotgun (WGS) entry which is preliminary data.</text>
</comment>
<keyword evidence="2" id="KW-1185">Reference proteome</keyword>
<dbReference type="EMBL" id="JAMYRI010000025">
    <property type="protein sequence ID" value="MER9287809.1"/>
    <property type="molecule type" value="Genomic_DNA"/>
</dbReference>
<sequence length="60" mass="6776">MKDVRSFVAKLVKRQRAIAEQPKTFTIAKTLADRPIIHIKPRPTFGNRPRPPQHGGASNM</sequence>
<gene>
    <name evidence="1" type="ORF">NKI81_28470</name>
</gene>
<accession>A0ACC6T7C6</accession>
<organism evidence="1 2">
    <name type="scientific">Mesorhizobium australicum</name>
    <dbReference type="NCBI Taxonomy" id="536018"/>
    <lineage>
        <taxon>Bacteria</taxon>
        <taxon>Pseudomonadati</taxon>
        <taxon>Pseudomonadota</taxon>
        <taxon>Alphaproteobacteria</taxon>
        <taxon>Hyphomicrobiales</taxon>
        <taxon>Phyllobacteriaceae</taxon>
        <taxon>Mesorhizobium</taxon>
    </lineage>
</organism>